<proteinExistence type="predicted"/>
<dbReference type="EMBL" id="JAGETT010000060">
    <property type="protein sequence ID" value="MBO1920008.1"/>
    <property type="molecule type" value="Genomic_DNA"/>
</dbReference>
<protein>
    <submittedName>
        <fullName evidence="1">Uncharacterized protein</fullName>
    </submittedName>
</protein>
<gene>
    <name evidence="1" type="ORF">J4710_08855</name>
</gene>
<reference evidence="1" key="1">
    <citation type="submission" date="2021-03" db="EMBL/GenBank/DDBJ databases">
        <title>Molecular epidemiology and mechanisms of colistin and carbapenem resistance in Enterobacteriaceae from clinical isolates, the environment and porcine samples in Pretoria, South Africa.</title>
        <authorList>
            <person name="Bogoshi D."/>
            <person name="Mbelle N.M."/>
            <person name="Naidoo V."/>
            <person name="Osei Sekyere J."/>
        </authorList>
    </citation>
    <scope>NUCLEOTIDE SEQUENCE</scope>
    <source>
        <strain evidence="1">ESB009</strain>
    </source>
</reference>
<comment type="caution">
    <text evidence="1">The sequence shown here is derived from an EMBL/GenBank/DDBJ whole genome shotgun (WGS) entry which is preliminary data.</text>
</comment>
<name>A0A939NH41_STAXY</name>
<accession>A0A939NH41</accession>
<evidence type="ECO:0000313" key="1">
    <source>
        <dbReference type="EMBL" id="MBO1920008.1"/>
    </source>
</evidence>
<sequence>MLSKRQKILLKLRIELLFQKNEDEVNAIEEELRDHIYNKLKKIMKISTLY</sequence>
<dbReference type="AlphaFoldDB" id="A0A939NH41"/>
<organism evidence="1">
    <name type="scientific">Staphylococcus xylosus</name>
    <dbReference type="NCBI Taxonomy" id="1288"/>
    <lineage>
        <taxon>Bacteria</taxon>
        <taxon>Bacillati</taxon>
        <taxon>Bacillota</taxon>
        <taxon>Bacilli</taxon>
        <taxon>Bacillales</taxon>
        <taxon>Staphylococcaceae</taxon>
        <taxon>Staphylococcus</taxon>
    </lineage>
</organism>